<comment type="caution">
    <text evidence="3">The sequence shown here is derived from an EMBL/GenBank/DDBJ whole genome shotgun (WGS) entry which is preliminary data.</text>
</comment>
<keyword evidence="1" id="KW-0472">Membrane</keyword>
<keyword evidence="1" id="KW-0812">Transmembrane</keyword>
<evidence type="ECO:0000259" key="2">
    <source>
        <dbReference type="Pfam" id="PF07584"/>
    </source>
</evidence>
<proteinExistence type="predicted"/>
<dbReference type="RefSeq" id="WP_007327146.1">
    <property type="nucleotide sequence ID" value="NZ_AFAR01000171.1"/>
</dbReference>
<accession>F2AU35</accession>
<dbReference type="InterPro" id="IPR011933">
    <property type="entry name" value="Double_TM_dom"/>
</dbReference>
<dbReference type="Pfam" id="PF07584">
    <property type="entry name" value="BatA"/>
    <property type="match status" value="1"/>
</dbReference>
<dbReference type="PATRIC" id="fig|991778.3.peg.3435"/>
<dbReference type="PANTHER" id="PTHR37464:SF1">
    <property type="entry name" value="BLL2463 PROTEIN"/>
    <property type="match status" value="1"/>
</dbReference>
<feature type="transmembrane region" description="Helical" evidence="1">
    <location>
        <begin position="6"/>
        <end position="25"/>
    </location>
</feature>
<dbReference type="InterPro" id="IPR029062">
    <property type="entry name" value="Class_I_gatase-like"/>
</dbReference>
<reference evidence="3 4" key="1">
    <citation type="journal article" date="2013" name="Mar. Genomics">
        <title>Expression of sulfatases in Rhodopirellula baltica and the diversity of sulfatases in the genus Rhodopirellula.</title>
        <authorList>
            <person name="Wegner C.E."/>
            <person name="Richter-Heitmann T."/>
            <person name="Klindworth A."/>
            <person name="Klockow C."/>
            <person name="Richter M."/>
            <person name="Achstetter T."/>
            <person name="Glockner F.O."/>
            <person name="Harder J."/>
        </authorList>
    </citation>
    <scope>NUCLEOTIDE SEQUENCE [LARGE SCALE GENOMIC DNA]</scope>
    <source>
        <strain evidence="3 4">WH47</strain>
    </source>
</reference>
<dbReference type="Proteomes" id="UP000006222">
    <property type="component" value="Unassembled WGS sequence"/>
</dbReference>
<dbReference type="AlphaFoldDB" id="F2AU35"/>
<dbReference type="EMBL" id="AFAR01000171">
    <property type="protein sequence ID" value="EGF26826.1"/>
    <property type="molecule type" value="Genomic_DNA"/>
</dbReference>
<protein>
    <recommendedName>
        <fullName evidence="2">Aerotolerance regulator N-terminal domain-containing protein</fullName>
    </recommendedName>
</protein>
<evidence type="ECO:0000313" key="4">
    <source>
        <dbReference type="Proteomes" id="UP000006222"/>
    </source>
</evidence>
<dbReference type="SUPFAM" id="SSF52317">
    <property type="entry name" value="Class I glutamine amidotransferase-like"/>
    <property type="match status" value="1"/>
</dbReference>
<keyword evidence="1" id="KW-1133">Transmembrane helix</keyword>
<dbReference type="NCBIfam" id="TIGR02226">
    <property type="entry name" value="two_anch"/>
    <property type="match status" value="1"/>
</dbReference>
<organism evidence="3 4">
    <name type="scientific">Rhodopirellula baltica WH47</name>
    <dbReference type="NCBI Taxonomy" id="991778"/>
    <lineage>
        <taxon>Bacteria</taxon>
        <taxon>Pseudomonadati</taxon>
        <taxon>Planctomycetota</taxon>
        <taxon>Planctomycetia</taxon>
        <taxon>Pirellulales</taxon>
        <taxon>Pirellulaceae</taxon>
        <taxon>Rhodopirellula</taxon>
    </lineage>
</organism>
<gene>
    <name evidence="3" type="ORF">RBWH47_04999</name>
</gene>
<sequence>MTFFNATLILGTLAAVVPIALHLLARREPQRVVFPGVRFLRPKLSSQRSRLRIRRWWLLALRVLAVIALAVALARPHIDSSLSSTWWTVGLMGLTGVGFLILASVAVARGMGRSLAIGVAVAGLLALVGSLFLGTRTWVTSGDLSEGNEQPVAMALLVDNGPSSKRLISSSDGTNSSRLENAIREAATVIERLPEGSRLVVLDRSATPIGFALDAASARLRLSQMKPLANPLPVQERMDAAIELLRSSDLPGKQLVVVSDWNAASWEPSAQTPAMQPEDVAISMLQVDASADGNFDASAERLINRFLSPPKLIDAASAPGVSIPISVSVGMESSSASEGQSINVTVQLSLYERDPSLPVIRDGELVLPRLRGVDRASATVVAGADAELVLTLPPLDLGTHHAVVELVGDDAFGWDDRRFLTLNIPVPPRVLLVGENADERNRLGHGLTAPIAPDEDGAGFRVAGVTYSDLSAVDWQLIDAVAMIDPPIQIDAASQSVVSGSGLTQSTVDQLVELARRGGGVVMMLGPSTEVLGVASPSNQAGSDGTNRLLPDLVRSWRVPEPGRFLEERLPTHPILRPLTSLDDQPSWSAFRVNRYWQSEPNATASWQTVVRYAGTQHPAVVARTIAPDDANNQPGRVAVLTTPLPALSKKTRSWNQLFTAADAWPAFVIWRGLMQWATGVSDQATTVLVGATAVVPEKDAANQLRRAIDAVEATADATTESSVRLYPPMAEGNEIDGEPTIREVNVADRDGVFSETNEVGTTFLRGPDYWGGYSTNLDPVWSRDERVAESEMDQRFGAEQWMPADSGEQLSIQGRVGGSPPVSLHGPMMLLAVIVFLAEQLLSNRFYRTSGEAA</sequence>
<dbReference type="InterPro" id="IPR024163">
    <property type="entry name" value="Aerotolerance_reg_N"/>
</dbReference>
<feature type="transmembrane region" description="Helical" evidence="1">
    <location>
        <begin position="56"/>
        <end position="74"/>
    </location>
</feature>
<evidence type="ECO:0000313" key="3">
    <source>
        <dbReference type="EMBL" id="EGF26826.1"/>
    </source>
</evidence>
<evidence type="ECO:0000256" key="1">
    <source>
        <dbReference type="SAM" id="Phobius"/>
    </source>
</evidence>
<feature type="domain" description="Aerotolerance regulator N-terminal" evidence="2">
    <location>
        <begin position="1"/>
        <end position="76"/>
    </location>
</feature>
<name>F2AU35_RHOBT</name>
<feature type="transmembrane region" description="Helical" evidence="1">
    <location>
        <begin position="115"/>
        <end position="134"/>
    </location>
</feature>
<feature type="transmembrane region" description="Helical" evidence="1">
    <location>
        <begin position="86"/>
        <end position="108"/>
    </location>
</feature>
<dbReference type="Gene3D" id="3.40.50.880">
    <property type="match status" value="1"/>
</dbReference>
<dbReference type="PANTHER" id="PTHR37464">
    <property type="entry name" value="BLL2463 PROTEIN"/>
    <property type="match status" value="1"/>
</dbReference>